<dbReference type="InterPro" id="IPR019546">
    <property type="entry name" value="TAT_signal_bac_arc"/>
</dbReference>
<dbReference type="InterPro" id="IPR052179">
    <property type="entry name" value="DD-CPase-like"/>
</dbReference>
<dbReference type="InterPro" id="IPR009045">
    <property type="entry name" value="Zn_M74/Hedgehog-like"/>
</dbReference>
<dbReference type="PATRIC" id="fig|862908.3.peg.811"/>
<dbReference type="eggNOG" id="COG1876">
    <property type="taxonomic scope" value="Bacteria"/>
</dbReference>
<dbReference type="PANTHER" id="PTHR34385">
    <property type="entry name" value="D-ALANYL-D-ALANINE CARBOXYPEPTIDASE"/>
    <property type="match status" value="1"/>
</dbReference>
<evidence type="ECO:0000313" key="3">
    <source>
        <dbReference type="Proteomes" id="UP000008963"/>
    </source>
</evidence>
<gene>
    <name evidence="2" type="ordered locus">BMS_0851</name>
</gene>
<keyword evidence="3" id="KW-1185">Reference proteome</keyword>
<dbReference type="InterPro" id="IPR006311">
    <property type="entry name" value="TAT_signal"/>
</dbReference>
<dbReference type="Gene3D" id="3.30.1380.10">
    <property type="match status" value="1"/>
</dbReference>
<dbReference type="GO" id="GO:0008233">
    <property type="term" value="F:peptidase activity"/>
    <property type="evidence" value="ECO:0007669"/>
    <property type="project" value="InterPro"/>
</dbReference>
<dbReference type="CDD" id="cd14814">
    <property type="entry name" value="Peptidase_M15"/>
    <property type="match status" value="1"/>
</dbReference>
<dbReference type="AlphaFoldDB" id="E1WX43"/>
<dbReference type="EMBL" id="FQ312005">
    <property type="protein sequence ID" value="CBW25744.1"/>
    <property type="molecule type" value="Genomic_DNA"/>
</dbReference>
<sequence length="315" mass="35876">MRIKINRMISLKRRDFLKYSALLAASGSLGGCAFIEKHLHRNSHGEKCGSCVDPFAAPAPKAPAAPIVKNDEEIVKELMRDERVKSKYFSQNFPDDIYLSAENHLLVQGLVKKFRAVQRYVGHGNFNLLSVDNFYLFASSAPNCEAVTMKEKLFMEELFYFDAHKYGFRGEKTAPALTDSIAKREVEKVPYSGHFLKREQSLELFKKVQRDVGESLILTSGIRGVAKQFHLFLEKALETKGNLSKASRSLAPPGYSFHYLGDFDVGKKNMGLRNFDQDFAQTDEFKRLVDLGYINIRYTQSNTLGVRFEPWHLKV</sequence>
<organism evidence="2 3">
    <name type="scientific">Halobacteriovorax marinus (strain ATCC BAA-682 / DSM 15412 / SJ)</name>
    <name type="common">Bacteriovorax marinus</name>
    <dbReference type="NCBI Taxonomy" id="862908"/>
    <lineage>
        <taxon>Bacteria</taxon>
        <taxon>Pseudomonadati</taxon>
        <taxon>Bdellovibrionota</taxon>
        <taxon>Bacteriovoracia</taxon>
        <taxon>Bacteriovoracales</taxon>
        <taxon>Halobacteriovoraceae</taxon>
        <taxon>Halobacteriovorax</taxon>
    </lineage>
</organism>
<dbReference type="Pfam" id="PF02557">
    <property type="entry name" value="VanY"/>
    <property type="match status" value="1"/>
</dbReference>
<dbReference type="PROSITE" id="PS51257">
    <property type="entry name" value="PROKAR_LIPOPROTEIN"/>
    <property type="match status" value="1"/>
</dbReference>
<reference evidence="3" key="1">
    <citation type="journal article" date="2013" name="ISME J.">
        <title>A small predatory core genome in the divergent marine Bacteriovorax marinus SJ and the terrestrial Bdellovibrio bacteriovorus.</title>
        <authorList>
            <person name="Crossman L.C."/>
            <person name="Chen H."/>
            <person name="Cerdeno-Tarraga A.M."/>
            <person name="Brooks K."/>
            <person name="Quail M.A."/>
            <person name="Pineiro S.A."/>
            <person name="Hobley L."/>
            <person name="Sockett R.E."/>
            <person name="Bentley S.D."/>
            <person name="Parkhill J."/>
            <person name="Williams H.N."/>
            <person name="Stine O.C."/>
        </authorList>
    </citation>
    <scope>NUCLEOTIDE SEQUENCE [LARGE SCALE GENOMIC DNA]</scope>
    <source>
        <strain evidence="3">ATCC BAA-682 / DSM 15412 / SJ</strain>
    </source>
</reference>
<proteinExistence type="predicted"/>
<dbReference type="Proteomes" id="UP000008963">
    <property type="component" value="Chromosome"/>
</dbReference>
<evidence type="ECO:0000313" key="2">
    <source>
        <dbReference type="EMBL" id="CBW25744.1"/>
    </source>
</evidence>
<dbReference type="STRING" id="862908.BMS_0851"/>
<protein>
    <submittedName>
        <fullName evidence="2">Membrane protein</fullName>
    </submittedName>
</protein>
<dbReference type="PROSITE" id="PS51318">
    <property type="entry name" value="TAT"/>
    <property type="match status" value="1"/>
</dbReference>
<dbReference type="HOGENOM" id="CLU_068880_0_0_7"/>
<dbReference type="KEGG" id="bmx:BMS_0851"/>
<dbReference type="NCBIfam" id="TIGR01409">
    <property type="entry name" value="TAT_signal_seq"/>
    <property type="match status" value="1"/>
</dbReference>
<evidence type="ECO:0000259" key="1">
    <source>
        <dbReference type="Pfam" id="PF02557"/>
    </source>
</evidence>
<feature type="domain" description="D-alanyl-D-alanine carboxypeptidase-like core" evidence="1">
    <location>
        <begin position="202"/>
        <end position="314"/>
    </location>
</feature>
<name>E1WX43_HALMS</name>
<dbReference type="GO" id="GO:0006508">
    <property type="term" value="P:proteolysis"/>
    <property type="evidence" value="ECO:0007669"/>
    <property type="project" value="InterPro"/>
</dbReference>
<dbReference type="PANTHER" id="PTHR34385:SF1">
    <property type="entry name" value="PEPTIDOGLYCAN L-ALANYL-D-GLUTAMATE ENDOPEPTIDASE CWLK"/>
    <property type="match status" value="1"/>
</dbReference>
<accession>E1WX43</accession>
<dbReference type="SUPFAM" id="SSF55166">
    <property type="entry name" value="Hedgehog/DD-peptidase"/>
    <property type="match status" value="1"/>
</dbReference>
<dbReference type="InterPro" id="IPR003709">
    <property type="entry name" value="VanY-like_core_dom"/>
</dbReference>